<keyword evidence="3" id="KW-0505">Motor protein</keyword>
<proteinExistence type="predicted"/>
<comment type="caution">
    <text evidence="7">The sequence shown here is derived from an EMBL/GenBank/DDBJ whole genome shotgun (WGS) entry which is preliminary data.</text>
</comment>
<dbReference type="GO" id="GO:0005856">
    <property type="term" value="C:cytoskeleton"/>
    <property type="evidence" value="ECO:0007669"/>
    <property type="project" value="UniProtKB-SubCell"/>
</dbReference>
<feature type="compositionally biased region" description="Polar residues" evidence="6">
    <location>
        <begin position="107"/>
        <end position="117"/>
    </location>
</feature>
<feature type="coiled-coil region" evidence="5">
    <location>
        <begin position="374"/>
        <end position="682"/>
    </location>
</feature>
<reference evidence="7" key="1">
    <citation type="submission" date="2023-06" db="EMBL/GenBank/DDBJ databases">
        <title>Genome-scale phylogeny and comparative genomics of the fungal order Sordariales.</title>
        <authorList>
            <consortium name="Lawrence Berkeley National Laboratory"/>
            <person name="Hensen N."/>
            <person name="Bonometti L."/>
            <person name="Westerberg I."/>
            <person name="Brannstrom I.O."/>
            <person name="Guillou S."/>
            <person name="Cros-Aarteil S."/>
            <person name="Calhoun S."/>
            <person name="Haridas S."/>
            <person name="Kuo A."/>
            <person name="Mondo S."/>
            <person name="Pangilinan J."/>
            <person name="Riley R."/>
            <person name="Labutti K."/>
            <person name="Andreopoulos B."/>
            <person name="Lipzen A."/>
            <person name="Chen C."/>
            <person name="Yanf M."/>
            <person name="Daum C."/>
            <person name="Ng V."/>
            <person name="Clum A."/>
            <person name="Steindorff A."/>
            <person name="Ohm R."/>
            <person name="Martin F."/>
            <person name="Silar P."/>
            <person name="Natvig D."/>
            <person name="Lalanne C."/>
            <person name="Gautier V."/>
            <person name="Ament-Velasquez S.L."/>
            <person name="Kruys A."/>
            <person name="Hutchinson M.I."/>
            <person name="Powell A.J."/>
            <person name="Barry K."/>
            <person name="Miller A.N."/>
            <person name="Grigoriev I.V."/>
            <person name="Debuchy R."/>
            <person name="Gladieux P."/>
            <person name="Thoren M.H."/>
            <person name="Johannesson H."/>
        </authorList>
    </citation>
    <scope>NUCLEOTIDE SEQUENCE</scope>
    <source>
        <strain evidence="7">SMH4607-1</strain>
    </source>
</reference>
<organism evidence="7 8">
    <name type="scientific">Lasiosphaeris hirsuta</name>
    <dbReference type="NCBI Taxonomy" id="260670"/>
    <lineage>
        <taxon>Eukaryota</taxon>
        <taxon>Fungi</taxon>
        <taxon>Dikarya</taxon>
        <taxon>Ascomycota</taxon>
        <taxon>Pezizomycotina</taxon>
        <taxon>Sordariomycetes</taxon>
        <taxon>Sordariomycetidae</taxon>
        <taxon>Sordariales</taxon>
        <taxon>Lasiosphaeriaceae</taxon>
        <taxon>Lasiosphaeris</taxon>
    </lineage>
</organism>
<evidence type="ECO:0000256" key="2">
    <source>
        <dbReference type="ARBA" id="ARBA00022490"/>
    </source>
</evidence>
<feature type="compositionally biased region" description="Basic and acidic residues" evidence="6">
    <location>
        <begin position="133"/>
        <end position="148"/>
    </location>
</feature>
<accession>A0AA40E5P4</accession>
<feature type="compositionally biased region" description="Basic and acidic residues" evidence="6">
    <location>
        <begin position="21"/>
        <end position="33"/>
    </location>
</feature>
<keyword evidence="8" id="KW-1185">Reference proteome</keyword>
<feature type="compositionally biased region" description="Polar residues" evidence="6">
    <location>
        <begin position="1069"/>
        <end position="1079"/>
    </location>
</feature>
<evidence type="ECO:0000256" key="4">
    <source>
        <dbReference type="ARBA" id="ARBA00023212"/>
    </source>
</evidence>
<dbReference type="PANTHER" id="PTHR47970">
    <property type="entry name" value="KINESIN-LIKE PROTEIN KIF11"/>
    <property type="match status" value="1"/>
</dbReference>
<dbReference type="EMBL" id="JAUKUA010000002">
    <property type="protein sequence ID" value="KAK0724866.1"/>
    <property type="molecule type" value="Genomic_DNA"/>
</dbReference>
<evidence type="ECO:0000313" key="8">
    <source>
        <dbReference type="Proteomes" id="UP001172102"/>
    </source>
</evidence>
<feature type="compositionally biased region" description="Basic residues" evidence="6">
    <location>
        <begin position="83"/>
        <end position="93"/>
    </location>
</feature>
<comment type="subcellular location">
    <subcellularLocation>
        <location evidence="1">Cytoplasm</location>
        <location evidence="1">Cytoskeleton</location>
    </subcellularLocation>
</comment>
<dbReference type="Gene3D" id="1.10.287.1490">
    <property type="match status" value="1"/>
</dbReference>
<dbReference type="InterPro" id="IPR047149">
    <property type="entry name" value="KIF11-like"/>
</dbReference>
<feature type="compositionally biased region" description="Polar residues" evidence="6">
    <location>
        <begin position="1027"/>
        <end position="1041"/>
    </location>
</feature>
<evidence type="ECO:0000256" key="3">
    <source>
        <dbReference type="ARBA" id="ARBA00023175"/>
    </source>
</evidence>
<evidence type="ECO:0000256" key="5">
    <source>
        <dbReference type="SAM" id="Coils"/>
    </source>
</evidence>
<feature type="region of interest" description="Disordered" evidence="6">
    <location>
        <begin position="982"/>
        <end position="1079"/>
    </location>
</feature>
<keyword evidence="5" id="KW-0175">Coiled coil</keyword>
<evidence type="ECO:0000256" key="1">
    <source>
        <dbReference type="ARBA" id="ARBA00004245"/>
    </source>
</evidence>
<name>A0AA40E5P4_9PEZI</name>
<feature type="region of interest" description="Disordered" evidence="6">
    <location>
        <begin position="1"/>
        <end position="148"/>
    </location>
</feature>
<protein>
    <submittedName>
        <fullName evidence="7">Uncharacterized protein</fullName>
    </submittedName>
</protein>
<sequence length="1079" mass="119068">MGPNSDAGDCIIVRDSDEEGKDQVPKKARATKDMKKKSASASLSQPGQKRRGRPPKVSQLAPPIVLSDSDDEVAPRVGTVSHNRYHPYPRAKKATVTDTEKTPDELQATQPATQMPSTKGRLVAQNSASSPHLKNDDPDGTLHAEREKHLAAINELKKTIASKDEALARKDEALASKNNELTSTRADLVEKIKDYNYEKEQGKLAHVRLRALSDQCSVMKKELTQLGDNKATLELQNKHLETKLSQAEKERDLYCRELGSLDSEKTDLEEKQAHELQQHKDAFQESHIRQLQLEGAKAAAQKKVDFLSAQLGASRLQVQSLEKDLVKVRESAAEHIVKVTQLGESLRKSQDRCIDLSHSFEKATNTATQVMRHNLAAQKETEKLKETLQNREGELEKFKSEVQHLKNELKKTLDDVSKHRSQIDEHERSLIRSEADGAKFEAKVADAEKVKAGLEAQLREANKVKADLGKRADDLQHELVGVRQKLDSLKECEELSKQQLDDAKKESAQLREEVGMLNQKLAAALGQCEKADEVLSTAKNDTKALEKRVKEANDSIMELKQQLEVSKQARKIDRAQAEKSLHEEKVRQNGTKEKLDVVTEVFSEVNLANKALSTELDNAREEVSLLQVHGGKAAVKEEIKNPKHQDEVDMLRQTIASLNQNLDGLLKRFREKEKELAEITKQLAESISHQAKSQIYVEERDALGSDKIKLTTQLRACEDEKARLSKSLAESNETLSKVQTQLFEAQDLERYPRVGQEGLEATSHPWTWPYGNSTFWTAVTYYFWTAVTYHFWTAVTYHFWTAVTYHCWTAVSYPYVSIGTRPAASCFYTGIQTVSHIVLTGRAELAISSSVHRAGPHQVSPYGSPQDANVSNGDMQPGSLLSFSRSMPPPPPVLPVTVVRSGIPVGVAPADPTWQPAALNMGMRSGQTGSNAHNMGGANQDGGVQAEFRQPRTEAQTPASEAIINQSIVARAVSQNGQTLTGVASNQAGSSQTANVDGATEAQERPKKRTRITDGSGTQVKRPRMTPSANVPTTADMQGQKNLRRSASSGTTSSGTIIVASSTEKTAAVTKSPTSSRKA</sequence>
<keyword evidence="2" id="KW-0963">Cytoplasm</keyword>
<dbReference type="Proteomes" id="UP001172102">
    <property type="component" value="Unassembled WGS sequence"/>
</dbReference>
<feature type="compositionally biased region" description="Low complexity" evidence="6">
    <location>
        <begin position="1046"/>
        <end position="1063"/>
    </location>
</feature>
<evidence type="ECO:0000313" key="7">
    <source>
        <dbReference type="EMBL" id="KAK0724866.1"/>
    </source>
</evidence>
<evidence type="ECO:0000256" key="6">
    <source>
        <dbReference type="SAM" id="MobiDB-lite"/>
    </source>
</evidence>
<feature type="compositionally biased region" description="Polar residues" evidence="6">
    <location>
        <begin position="982"/>
        <end position="995"/>
    </location>
</feature>
<keyword evidence="4" id="KW-0206">Cytoskeleton</keyword>
<dbReference type="AlphaFoldDB" id="A0AA40E5P4"/>
<feature type="coiled-coil region" evidence="5">
    <location>
        <begin position="223"/>
        <end position="257"/>
    </location>
</feature>
<gene>
    <name evidence="7" type="ORF">B0H67DRAFT_641359</name>
</gene>